<keyword evidence="3" id="KW-1185">Reference proteome</keyword>
<name>A0A0U1MCV7_TALIS</name>
<evidence type="ECO:0000256" key="1">
    <source>
        <dbReference type="SAM" id="MobiDB-lite"/>
    </source>
</evidence>
<evidence type="ECO:0000313" key="3">
    <source>
        <dbReference type="Proteomes" id="UP000054383"/>
    </source>
</evidence>
<proteinExistence type="predicted"/>
<gene>
    <name evidence="2" type="ORF">PISL3812_10048</name>
</gene>
<dbReference type="EMBL" id="CVMT01000109">
    <property type="protein sequence ID" value="CRG92951.1"/>
    <property type="molecule type" value="Genomic_DNA"/>
</dbReference>
<organism evidence="2 3">
    <name type="scientific">Talaromyces islandicus</name>
    <name type="common">Penicillium islandicum</name>
    <dbReference type="NCBI Taxonomy" id="28573"/>
    <lineage>
        <taxon>Eukaryota</taxon>
        <taxon>Fungi</taxon>
        <taxon>Dikarya</taxon>
        <taxon>Ascomycota</taxon>
        <taxon>Pezizomycotina</taxon>
        <taxon>Eurotiomycetes</taxon>
        <taxon>Eurotiomycetidae</taxon>
        <taxon>Eurotiales</taxon>
        <taxon>Trichocomaceae</taxon>
        <taxon>Talaromyces</taxon>
        <taxon>Talaromyces sect. Islandici</taxon>
    </lineage>
</organism>
<protein>
    <submittedName>
        <fullName evidence="2">Uncharacterized protein</fullName>
    </submittedName>
</protein>
<reference evidence="2 3" key="1">
    <citation type="submission" date="2015-04" db="EMBL/GenBank/DDBJ databases">
        <authorList>
            <person name="Syromyatnikov M.Y."/>
            <person name="Popov V.N."/>
        </authorList>
    </citation>
    <scope>NUCLEOTIDE SEQUENCE [LARGE SCALE GENOMIC DNA]</scope>
    <source>
        <strain evidence="2">WF-38-12</strain>
    </source>
</reference>
<sequence length="452" mass="50480">MSRTVILEAVNLTIISGSVERDRQESPWVAENANTGPDLAWLGGSSCQAEHKGTSSRRSKNRAGGSLPPTLTRTPVDGPSMGPRAPCRKRLAVSDRQKRLLGNLNKRSMKRLLVICRSSWCSTSLNFSIDEAACVSHGRVHPSTVHAMTRSENLPLPDGPRWSSFFTSVDRFRRLLENTNSVVMGEFAAGVVTNGGVDPNWIDLAILPAAIADIVAYLEGREGYMPADERYQLDGMELRSHFWMRLCDGRRVFLHHCRATPFETFGFSVDYSLEMCLMTSEKGYCLCPFDILENEIVRPLQKWRTYGMIAKFHRLSGLAFQHVKYGDPGPDFSRKRMVGDGLTATWKMPRIEGSASGGSIFDGSIRWRVWSSGSTNTTSVGSGTWKSLADRSLSVEPAVALQTYQEIHGMKELSHMEAHSISTVVFEIVHILNRQYKRLMIDRNGESEDITE</sequence>
<dbReference type="Proteomes" id="UP000054383">
    <property type="component" value="Unassembled WGS sequence"/>
</dbReference>
<feature type="region of interest" description="Disordered" evidence="1">
    <location>
        <begin position="34"/>
        <end position="86"/>
    </location>
</feature>
<dbReference type="AlphaFoldDB" id="A0A0U1MCV7"/>
<accession>A0A0U1MCV7</accession>
<evidence type="ECO:0000313" key="2">
    <source>
        <dbReference type="EMBL" id="CRG92951.1"/>
    </source>
</evidence>